<dbReference type="HOGENOM" id="CLU_393753_0_0_10"/>
<name>F4C2B9_SPHS2</name>
<organism evidence="1">
    <name type="scientific">Sphingobacterium sp. (strain 21)</name>
    <dbReference type="NCBI Taxonomy" id="743722"/>
    <lineage>
        <taxon>Bacteria</taxon>
        <taxon>Pseudomonadati</taxon>
        <taxon>Bacteroidota</taxon>
        <taxon>Sphingobacteriia</taxon>
        <taxon>Sphingobacteriales</taxon>
        <taxon>Sphingobacteriaceae</taxon>
        <taxon>Sphingobacterium</taxon>
    </lineage>
</organism>
<protein>
    <submittedName>
        <fullName evidence="1">Uncharacterized protein</fullName>
    </submittedName>
</protein>
<dbReference type="STRING" id="743722.Sph21_3459"/>
<dbReference type="KEGG" id="shg:Sph21_3459"/>
<dbReference type="AlphaFoldDB" id="F4C2B9"/>
<dbReference type="EMBL" id="CP002584">
    <property type="protein sequence ID" value="ADZ79997.1"/>
    <property type="molecule type" value="Genomic_DNA"/>
</dbReference>
<reference evidence="1" key="1">
    <citation type="submission" date="2011-03" db="EMBL/GenBank/DDBJ databases">
        <title>Complete sequence of Sphingobacterium sp. 21.</title>
        <authorList>
            <consortium name="US DOE Joint Genome Institute"/>
            <person name="Lucas S."/>
            <person name="Copeland A."/>
            <person name="Lapidus A."/>
            <person name="Cheng J.-F."/>
            <person name="Goodwin L."/>
            <person name="Pitluck S."/>
            <person name="Davenport K."/>
            <person name="Detter J.C."/>
            <person name="Han C."/>
            <person name="Tapia R."/>
            <person name="Land M."/>
            <person name="Hauser L."/>
            <person name="Kyrpides N."/>
            <person name="Ivanova N."/>
            <person name="Ovchinnikova G."/>
            <person name="Pagani I."/>
            <person name="Siebers A.K."/>
            <person name="Allgaier M."/>
            <person name="Thelen M.P."/>
            <person name="Hugenholtz P."/>
            <person name="Woyke T."/>
        </authorList>
    </citation>
    <scope>NUCLEOTIDE SEQUENCE</scope>
    <source>
        <strain evidence="1">21</strain>
    </source>
</reference>
<evidence type="ECO:0000313" key="1">
    <source>
        <dbReference type="EMBL" id="ADZ79997.1"/>
    </source>
</evidence>
<proteinExistence type="predicted"/>
<gene>
    <name evidence="1" type="ordered locus">Sph21_3459</name>
</gene>
<accession>F4C2B9</accession>
<sequence>MQITTPNGHTFQLYDNDIVTIDLFSSLFTTDGELKGSYSYSGKAPLLPNKHIIQYADLLEAKSSGTIEKVQVRLGNIYWTDVILKFKIIDGKEIEWNITLNLSLINSRIKNTKLSQIPFPYFDLGGTVSEVETNMKLASQGDFKKFPFVFAPISNIEFEGEIDDGVPEGITAPPVEFDRAVNTIRVENGVIEFNAPNRSYTVEGQDLPAFKHHAVPFFSLTYVLEYIITWLGFVPDGNALYSDEIKKLVIYNINDSYMSTRGLSWIPTGQQTNMFVSAANHLPEISISDFFKIILNYPGIFPILRASTNTLSFEFKSNIDRFPVLDWRDKQTNVDEVDPINYGGYHIYMEASDSIDEWTEGEEQDEIKTGAAENKIELPVTMLAEEDLALGSYRFNVPMDNQEGNVFDPNFRRLSTFTSPKDKRDFKLTFLYYNGYVNNGSGIQYPYLSTVNTATGQTLKVAGEKGIYHKYLAPFMLRVEGAKNVKVDLLLNNLDLVLWQDHSIVLFRSKTGVTIPGLIKKLSCDVKNGATVISARAEAVLLDTATYKELPIDMPFLRFTLINERFQRISAVEWKRLVDIKFELFRDRECTLPYTPGTPIVFDMAIIVRQSDYSAQSRGASTISSEAQRIALTTQEFIMPDFITAHFRRSTPAYFFQRKARVYDTSYFYVLAD</sequence>
<dbReference type="PATRIC" id="fig|743722.3.peg.3699"/>
<dbReference type="eggNOG" id="ENOG5033521">
    <property type="taxonomic scope" value="Bacteria"/>
</dbReference>